<organism evidence="2 3">
    <name type="scientific">Actinoplanes aureus</name>
    <dbReference type="NCBI Taxonomy" id="2792083"/>
    <lineage>
        <taxon>Bacteria</taxon>
        <taxon>Bacillati</taxon>
        <taxon>Actinomycetota</taxon>
        <taxon>Actinomycetes</taxon>
        <taxon>Micromonosporales</taxon>
        <taxon>Micromonosporaceae</taxon>
        <taxon>Actinoplanes</taxon>
    </lineage>
</organism>
<evidence type="ECO:0000313" key="2">
    <source>
        <dbReference type="EMBL" id="MBG0560842.1"/>
    </source>
</evidence>
<evidence type="ECO:0000259" key="1">
    <source>
        <dbReference type="Pfam" id="PF13569"/>
    </source>
</evidence>
<reference evidence="2" key="1">
    <citation type="submission" date="2020-11" db="EMBL/GenBank/DDBJ databases">
        <title>Isolation and identification of active actinomycetes.</title>
        <authorList>
            <person name="Sun X."/>
        </authorList>
    </citation>
    <scope>NUCLEOTIDE SEQUENCE</scope>
    <source>
        <strain evidence="2">NEAU-A11</strain>
    </source>
</reference>
<dbReference type="RefSeq" id="WP_196412629.1">
    <property type="nucleotide sequence ID" value="NZ_JADQTO010000002.1"/>
</dbReference>
<gene>
    <name evidence="2" type="ORF">I4J89_05120</name>
</gene>
<keyword evidence="3" id="KW-1185">Reference proteome</keyword>
<protein>
    <submittedName>
        <fullName evidence="2">DUF4132 domain-containing protein</fullName>
    </submittedName>
</protein>
<dbReference type="EMBL" id="JADQTO010000002">
    <property type="protein sequence ID" value="MBG0560842.1"/>
    <property type="molecule type" value="Genomic_DNA"/>
</dbReference>
<sequence length="710" mass="76141">MTVAPVSALPPLLTDPPWLHPAKPAKPVVIAGLTCTDPATVSWLPGEREAWRDTSFTRYGDGTRSWPEIAAGIAAGSAYWYEPAEFFTGAPDELARPLLAGWRITETWEAGSWMRVVIARFELDALPAALDLARRASPDTAGLLLPCSSPEIAVLMADWLARLKSLRRIAQTWLQRHPAEAARALVPPALGTAGNARRQAERALLALPADAVRAAGTAYRPEVAAAIETLLATDPLTVLPAKMPPTPAWAVPATLPPVRLRNGSGALPAAAAGHLLTMLSISTLDDPYAGLEIVRQACEPADLAEFAWAVFQRWQASGAGAKENWALAALGLLGDDETVRRLTPVILAWPGQNGHANAVAGVDVLAAIGSDIALTHLHGIAQRARFKGLKSAAEQKMSEVAAALGLSAEQLGDRLVPDFGLDADGSLRLDYGPRQFVVGFDEQLRPYVTDGAGKQLTALPKPGADDDGDLASAAYQQFTALKKDVRAVAADQLRRFERAMVTGRRWSGAEFRQFLAGHPLLRHLVRRLVWGTYDETGALAGAFRVASLPTVGGDSAIVGVAHPLHLAEAVADWVKMFADHQIVQPFPQLSRPVYVLTAEEATGDRLTRFENLTVPTTGLLELERHGWRRDSPQDAGIQNRMELPVAAGLEIAVELEPGIAVSAPDNFPEQKLTEIYLHDGTGRRMPLSRLDPVAASELLRDLTALTALTG</sequence>
<dbReference type="Proteomes" id="UP000598146">
    <property type="component" value="Unassembled WGS sequence"/>
</dbReference>
<dbReference type="Pfam" id="PF13569">
    <property type="entry name" value="DUF4132"/>
    <property type="match status" value="1"/>
</dbReference>
<evidence type="ECO:0000313" key="3">
    <source>
        <dbReference type="Proteomes" id="UP000598146"/>
    </source>
</evidence>
<dbReference type="AlphaFoldDB" id="A0A931C584"/>
<comment type="caution">
    <text evidence="2">The sequence shown here is derived from an EMBL/GenBank/DDBJ whole genome shotgun (WGS) entry which is preliminary data.</text>
</comment>
<proteinExistence type="predicted"/>
<feature type="domain" description="DUF4132" evidence="1">
    <location>
        <begin position="453"/>
        <end position="627"/>
    </location>
</feature>
<accession>A0A931C584</accession>
<name>A0A931C584_9ACTN</name>
<dbReference type="InterPro" id="IPR025406">
    <property type="entry name" value="DUF4132"/>
</dbReference>